<sequence>MKNSLNYLDLWQKKRNELPVTDEPKQDWLAMQALLNVHLPSPVVKPSIGSKVIKVVKGLKTGSIITASLSAAAFIGVLAYIYVAKIKPHHPQNNNSKKHGVVVDKDSLLNTLKADSLNLADSVKYEDSLSVKKDSLSQTTPPDNVSGADSAANTDAKDAVNKNTSANNKLNGSAGGGNNGNNPSAGISNGRNLPGNLLGGNGRTGNKPGKNNALLTGGHNAGPKNSSGTDQDSKVNNSNPLNQTAVMGANSYLSQRLIWNADSLQNDLNNFLQPQSNQATPNYIGSFGQSAAIANKIGMGLNKPINKPSDVIQKVKKEKAPKVTKPSKNKTGSSSLSNIDFGIMAGVNASNSFTQKAQNSNFYGSFPVDLYLGLFGTYNFNSKFAVNVQVKGLNPLKLSGAYTHANASKTDTGLVDSGETLRIKDSRKAYFINVPVHFVYKINKYVGVKAGPVINIPVKQVNGNAVLQPVKIMTDTPYFKNINKQLSATQYQQKINFGLSGGVTLQYQRFLLEATYNKSFSSYRVVSDLGSYSQNPGSVQISIGFQLNKPKK</sequence>
<protein>
    <submittedName>
        <fullName evidence="4">Outer membrane protein beta-barrel domain-containing protein</fullName>
    </submittedName>
</protein>
<dbReference type="Proteomes" id="UP000199072">
    <property type="component" value="Unassembled WGS sequence"/>
</dbReference>
<evidence type="ECO:0000313" key="5">
    <source>
        <dbReference type="Proteomes" id="UP000199072"/>
    </source>
</evidence>
<gene>
    <name evidence="4" type="ORF">SAMN05216464_101409</name>
</gene>
<dbReference type="RefSeq" id="WP_091143416.1">
    <property type="nucleotide sequence ID" value="NZ_FNAI01000001.1"/>
</dbReference>
<evidence type="ECO:0000259" key="3">
    <source>
        <dbReference type="Pfam" id="PF13568"/>
    </source>
</evidence>
<proteinExistence type="predicted"/>
<keyword evidence="2" id="KW-0472">Membrane</keyword>
<evidence type="ECO:0000256" key="2">
    <source>
        <dbReference type="SAM" id="Phobius"/>
    </source>
</evidence>
<name>A0A1G6TVL0_9SPHI</name>
<evidence type="ECO:0000256" key="1">
    <source>
        <dbReference type="SAM" id="MobiDB-lite"/>
    </source>
</evidence>
<keyword evidence="5" id="KW-1185">Reference proteome</keyword>
<keyword evidence="2" id="KW-0812">Transmembrane</keyword>
<feature type="domain" description="Outer membrane protein beta-barrel" evidence="3">
    <location>
        <begin position="337"/>
        <end position="522"/>
    </location>
</feature>
<dbReference type="EMBL" id="FNAI01000001">
    <property type="protein sequence ID" value="SDD32345.1"/>
    <property type="molecule type" value="Genomic_DNA"/>
</dbReference>
<dbReference type="InterPro" id="IPR025665">
    <property type="entry name" value="Beta-barrel_OMP_2"/>
</dbReference>
<accession>A0A1G6TVL0</accession>
<dbReference type="Pfam" id="PF13568">
    <property type="entry name" value="OMP_b-brl_2"/>
    <property type="match status" value="1"/>
</dbReference>
<keyword evidence="2" id="KW-1133">Transmembrane helix</keyword>
<feature type="compositionally biased region" description="Low complexity" evidence="1">
    <location>
        <begin position="180"/>
        <end position="196"/>
    </location>
</feature>
<feature type="transmembrane region" description="Helical" evidence="2">
    <location>
        <begin position="64"/>
        <end position="83"/>
    </location>
</feature>
<dbReference type="OrthoDB" id="794435at2"/>
<dbReference type="AlphaFoldDB" id="A0A1G6TVL0"/>
<feature type="compositionally biased region" description="Polar residues" evidence="1">
    <location>
        <begin position="223"/>
        <end position="243"/>
    </location>
</feature>
<feature type="region of interest" description="Disordered" evidence="1">
    <location>
        <begin position="130"/>
        <end position="243"/>
    </location>
</feature>
<reference evidence="4 5" key="1">
    <citation type="submission" date="2016-10" db="EMBL/GenBank/DDBJ databases">
        <authorList>
            <person name="de Groot N.N."/>
        </authorList>
    </citation>
    <scope>NUCLEOTIDE SEQUENCE [LARGE SCALE GENOMIC DNA]</scope>
    <source>
        <strain evidence="4 5">47C3B</strain>
    </source>
</reference>
<dbReference type="STRING" id="1391627.SAMN05216464_101409"/>
<organism evidence="4 5">
    <name type="scientific">Mucilaginibacter pineti</name>
    <dbReference type="NCBI Taxonomy" id="1391627"/>
    <lineage>
        <taxon>Bacteria</taxon>
        <taxon>Pseudomonadati</taxon>
        <taxon>Bacteroidota</taxon>
        <taxon>Sphingobacteriia</taxon>
        <taxon>Sphingobacteriales</taxon>
        <taxon>Sphingobacteriaceae</taxon>
        <taxon>Mucilaginibacter</taxon>
    </lineage>
</organism>
<evidence type="ECO:0000313" key="4">
    <source>
        <dbReference type="EMBL" id="SDD32345.1"/>
    </source>
</evidence>